<organism evidence="6 7">
    <name type="scientific">Teichococcus aestuarii</name>
    <dbReference type="NCBI Taxonomy" id="568898"/>
    <lineage>
        <taxon>Bacteria</taxon>
        <taxon>Pseudomonadati</taxon>
        <taxon>Pseudomonadota</taxon>
        <taxon>Alphaproteobacteria</taxon>
        <taxon>Acetobacterales</taxon>
        <taxon>Roseomonadaceae</taxon>
        <taxon>Roseomonas</taxon>
    </lineage>
</organism>
<dbReference type="PANTHER" id="PTHR33231:SF1">
    <property type="entry name" value="30S RIBOSOMAL PROTEIN"/>
    <property type="match status" value="1"/>
</dbReference>
<feature type="domain" description="Sigma 54 modulation/S30EA ribosomal protein C-terminal" evidence="5">
    <location>
        <begin position="165"/>
        <end position="217"/>
    </location>
</feature>
<dbReference type="Gene3D" id="3.30.160.100">
    <property type="entry name" value="Ribosome hibernation promotion factor-like"/>
    <property type="match status" value="1"/>
</dbReference>
<dbReference type="InterPro" id="IPR038416">
    <property type="entry name" value="Ribosom_S30AE_C_sf"/>
</dbReference>
<evidence type="ECO:0000256" key="2">
    <source>
        <dbReference type="ARBA" id="ARBA00038695"/>
    </source>
</evidence>
<dbReference type="GO" id="GO:0045900">
    <property type="term" value="P:negative regulation of translational elongation"/>
    <property type="evidence" value="ECO:0007669"/>
    <property type="project" value="TreeGrafter"/>
</dbReference>
<dbReference type="Pfam" id="PF16321">
    <property type="entry name" value="Ribosom_S30AE_C"/>
    <property type="match status" value="1"/>
</dbReference>
<keyword evidence="1 4" id="KW-0810">Translation regulation</keyword>
<comment type="subcellular location">
    <subcellularLocation>
        <location evidence="4">Cytoplasm</location>
    </subcellularLocation>
</comment>
<dbReference type="InterPro" id="IPR034694">
    <property type="entry name" value="HPF_long/plastid"/>
</dbReference>
<comment type="function">
    <text evidence="4">Required for dimerization of active 70S ribosomes into 100S ribosomes in stationary phase; 100S ribosomes are translationally inactive and sometimes present during exponential growth.</text>
</comment>
<keyword evidence="7" id="KW-1185">Reference proteome</keyword>
<dbReference type="InterPro" id="IPR036567">
    <property type="entry name" value="RHF-like"/>
</dbReference>
<dbReference type="InterPro" id="IPR032528">
    <property type="entry name" value="Ribosom_S30AE_C"/>
</dbReference>
<dbReference type="PANTHER" id="PTHR33231">
    <property type="entry name" value="30S RIBOSOMAL PROTEIN"/>
    <property type="match status" value="1"/>
</dbReference>
<comment type="subunit">
    <text evidence="2">Associates exclusively with 100S ribosomes, which are dimers of 70S ribosomes.</text>
</comment>
<name>A0A2U1V7Y9_9PROT</name>
<dbReference type="SUPFAM" id="SSF69754">
    <property type="entry name" value="Ribosome binding protein Y (YfiA homologue)"/>
    <property type="match status" value="1"/>
</dbReference>
<comment type="subunit">
    <text evidence="4">Interacts with 100S ribosomes.</text>
</comment>
<sequence length="224" mass="24013">MHIVVAGKQVETGEALKVHVTEGLSAVTKKYFDHALEAYVTFGKNRAFFSCAIDIHAGRGLSLRGEGEGPDAHRAFDEAAAHIAKRLRRYRRRMNEHSRNLADERLPATAETARQVVLAQPADVPDEPVDAAVLLGGLTDGAAPAEDPAADGMETSGGMDGAEHGAIIAETPTEIARLTVGEAVMRLDLGQMPVMMFRNRASGQLNVVYRRPDGHVGWIDPAAA</sequence>
<dbReference type="RefSeq" id="WP_109515662.1">
    <property type="nucleotide sequence ID" value="NZ_JBHSCH010000081.1"/>
</dbReference>
<dbReference type="Proteomes" id="UP000245048">
    <property type="component" value="Unassembled WGS sequence"/>
</dbReference>
<dbReference type="HAMAP" id="MF_00839">
    <property type="entry name" value="HPF"/>
    <property type="match status" value="1"/>
</dbReference>
<dbReference type="GO" id="GO:0022627">
    <property type="term" value="C:cytosolic small ribosomal subunit"/>
    <property type="evidence" value="ECO:0007669"/>
    <property type="project" value="TreeGrafter"/>
</dbReference>
<dbReference type="GO" id="GO:0043024">
    <property type="term" value="F:ribosomal small subunit binding"/>
    <property type="evidence" value="ECO:0007669"/>
    <property type="project" value="TreeGrafter"/>
</dbReference>
<evidence type="ECO:0000256" key="3">
    <source>
        <dbReference type="ARBA" id="ARBA00041148"/>
    </source>
</evidence>
<evidence type="ECO:0000256" key="4">
    <source>
        <dbReference type="HAMAP-Rule" id="MF_00839"/>
    </source>
</evidence>
<dbReference type="Gene3D" id="3.30.505.50">
    <property type="entry name" value="Sigma 54 modulation/S30EA ribosomal protein, C-terminal domain"/>
    <property type="match status" value="1"/>
</dbReference>
<protein>
    <recommendedName>
        <fullName evidence="3 4">Ribosome hibernation promoting factor</fullName>
        <shortName evidence="4">HPF</shortName>
    </recommendedName>
</protein>
<dbReference type="EMBL" id="PDOA01000002">
    <property type="protein sequence ID" value="PWC30029.1"/>
    <property type="molecule type" value="Genomic_DNA"/>
</dbReference>
<dbReference type="AlphaFoldDB" id="A0A2U1V7Y9"/>
<evidence type="ECO:0000259" key="5">
    <source>
        <dbReference type="Pfam" id="PF16321"/>
    </source>
</evidence>
<gene>
    <name evidence="6" type="primary">raiA</name>
    <name evidence="4" type="synonym">hpf</name>
    <name evidence="6" type="ORF">CR165_03960</name>
</gene>
<dbReference type="OrthoDB" id="9794975at2"/>
<comment type="similarity">
    <text evidence="4">Belongs to the HPF/YfiA ribosome-associated protein family. Long HPF subfamily.</text>
</comment>
<dbReference type="InterPro" id="IPR050574">
    <property type="entry name" value="HPF/YfiA_ribosome-assoc"/>
</dbReference>
<evidence type="ECO:0000256" key="1">
    <source>
        <dbReference type="ARBA" id="ARBA00022845"/>
    </source>
</evidence>
<evidence type="ECO:0000313" key="7">
    <source>
        <dbReference type="Proteomes" id="UP000245048"/>
    </source>
</evidence>
<proteinExistence type="inferred from homology"/>
<accession>A0A2U1V7Y9</accession>
<dbReference type="InterPro" id="IPR003489">
    <property type="entry name" value="RHF/RaiA"/>
</dbReference>
<dbReference type="NCBIfam" id="TIGR00741">
    <property type="entry name" value="yfiA"/>
    <property type="match status" value="1"/>
</dbReference>
<keyword evidence="4" id="KW-0963">Cytoplasm</keyword>
<reference evidence="7" key="1">
    <citation type="submission" date="2017-10" db="EMBL/GenBank/DDBJ databases">
        <authorList>
            <person name="Toshchakov S.V."/>
            <person name="Goeva M.A."/>
        </authorList>
    </citation>
    <scope>NUCLEOTIDE SEQUENCE [LARGE SCALE GENOMIC DNA]</scope>
    <source>
        <strain evidence="7">JR1/69-1-13</strain>
    </source>
</reference>
<dbReference type="Pfam" id="PF02482">
    <property type="entry name" value="Ribosomal_S30AE"/>
    <property type="match status" value="1"/>
</dbReference>
<evidence type="ECO:0000313" key="6">
    <source>
        <dbReference type="EMBL" id="PWC30029.1"/>
    </source>
</evidence>
<comment type="caution">
    <text evidence="6">The sequence shown here is derived from an EMBL/GenBank/DDBJ whole genome shotgun (WGS) entry which is preliminary data.</text>
</comment>